<dbReference type="InterPro" id="IPR001455">
    <property type="entry name" value="TusA-like"/>
</dbReference>
<organism evidence="3">
    <name type="scientific">Cereibacter sphaeroides (strain ATCC 17025 / ATH 2.4.3)</name>
    <name type="common">Rhodobacter sphaeroides</name>
    <dbReference type="NCBI Taxonomy" id="349102"/>
    <lineage>
        <taxon>Bacteria</taxon>
        <taxon>Pseudomonadati</taxon>
        <taxon>Pseudomonadota</taxon>
        <taxon>Alphaproteobacteria</taxon>
        <taxon>Rhodobacterales</taxon>
        <taxon>Paracoccaceae</taxon>
        <taxon>Cereibacter</taxon>
    </lineage>
</organism>
<sequence length="102" mass="11382">MTWTGPRRIARTGAARVDPAQLSEKVMEFDEDLDCAGLICPLPVLRARKRLMGMAPGRVLRVTATDPMAVIDLPHFCNDAGHKILACQREGRESVWLIRRGE</sequence>
<protein>
    <submittedName>
        <fullName evidence="3">SirA family protein</fullName>
    </submittedName>
</protein>
<evidence type="ECO:0000313" key="3">
    <source>
        <dbReference type="EMBL" id="ABP69623.1"/>
    </source>
</evidence>
<comment type="similarity">
    <text evidence="1">Belongs to the sulfur carrier protein TusA family.</text>
</comment>
<dbReference type="Pfam" id="PF01206">
    <property type="entry name" value="TusA"/>
    <property type="match status" value="1"/>
</dbReference>
<evidence type="ECO:0000256" key="1">
    <source>
        <dbReference type="ARBA" id="ARBA00008984"/>
    </source>
</evidence>
<dbReference type="PANTHER" id="PTHR33279:SF6">
    <property type="entry name" value="SULFUR CARRIER PROTEIN YEDF-RELATED"/>
    <property type="match status" value="1"/>
</dbReference>
<feature type="domain" description="UPF0033" evidence="2">
    <location>
        <begin position="33"/>
        <end position="57"/>
    </location>
</feature>
<dbReference type="KEGG" id="rsq:Rsph17025_0717"/>
<dbReference type="Gene3D" id="3.30.110.40">
    <property type="entry name" value="TusA-like domain"/>
    <property type="match status" value="1"/>
</dbReference>
<gene>
    <name evidence="3" type="ordered locus">Rsph17025_0717</name>
</gene>
<name>A4WQF9_CERS5</name>
<evidence type="ECO:0000259" key="2">
    <source>
        <dbReference type="PROSITE" id="PS01148"/>
    </source>
</evidence>
<dbReference type="PROSITE" id="PS01148">
    <property type="entry name" value="UPF0033"/>
    <property type="match status" value="1"/>
</dbReference>
<dbReference type="eggNOG" id="COG0425">
    <property type="taxonomic scope" value="Bacteria"/>
</dbReference>
<dbReference type="PANTHER" id="PTHR33279">
    <property type="entry name" value="SULFUR CARRIER PROTEIN YEDF-RELATED"/>
    <property type="match status" value="1"/>
</dbReference>
<dbReference type="STRING" id="349102.Rsph17025_0717"/>
<reference evidence="3" key="1">
    <citation type="submission" date="2007-04" db="EMBL/GenBank/DDBJ databases">
        <title>Complete sequence of chromosome of Rhodobacter sphaeroides ATCC 17025.</title>
        <authorList>
            <consortium name="US DOE Joint Genome Institute"/>
            <person name="Copeland A."/>
            <person name="Lucas S."/>
            <person name="Lapidus A."/>
            <person name="Barry K."/>
            <person name="Detter J.C."/>
            <person name="Glavina del Rio T."/>
            <person name="Hammon N."/>
            <person name="Israni S."/>
            <person name="Dalin E."/>
            <person name="Tice H."/>
            <person name="Pitluck S."/>
            <person name="Chertkov O."/>
            <person name="Brettin T."/>
            <person name="Bruce D."/>
            <person name="Han C."/>
            <person name="Schmutz J."/>
            <person name="Larimer F."/>
            <person name="Land M."/>
            <person name="Hauser L."/>
            <person name="Kyrpides N."/>
            <person name="Kim E."/>
            <person name="Richardson P."/>
            <person name="Mackenzie C."/>
            <person name="Choudhary M."/>
            <person name="Donohue T.J."/>
            <person name="Kaplan S."/>
        </authorList>
    </citation>
    <scope>NUCLEOTIDE SEQUENCE [LARGE SCALE GENOMIC DNA]</scope>
    <source>
        <strain evidence="3">ATCC 17025</strain>
    </source>
</reference>
<dbReference type="AlphaFoldDB" id="A4WQF9"/>
<dbReference type="SUPFAM" id="SSF64307">
    <property type="entry name" value="SirA-like"/>
    <property type="match status" value="1"/>
</dbReference>
<accession>A4WQF9</accession>
<proteinExistence type="inferred from homology"/>
<dbReference type="HOGENOM" id="CLU_165255_1_0_5"/>
<dbReference type="EMBL" id="CP000661">
    <property type="protein sequence ID" value="ABP69623.1"/>
    <property type="molecule type" value="Genomic_DNA"/>
</dbReference>
<dbReference type="InterPro" id="IPR036868">
    <property type="entry name" value="TusA-like_sf"/>
</dbReference>
<dbReference type="CDD" id="cd00291">
    <property type="entry name" value="SirA_YedF_YeeD"/>
    <property type="match status" value="1"/>
</dbReference>